<name>A0A0G0WVF6_UNCKA</name>
<dbReference type="Proteomes" id="UP000034163">
    <property type="component" value="Unassembled WGS sequence"/>
</dbReference>
<dbReference type="EMBL" id="LCBS01000014">
    <property type="protein sequence ID" value="KKS16705.1"/>
    <property type="molecule type" value="Genomic_DNA"/>
</dbReference>
<sequence>MNKLSKKQAQKLAEGKPVHPHDCGACVFLGTIPPDGKFTLAYADLYYCGKGDLVKATVVARTGVDGDYASGIVSAFGDRIPALKEALRRAVKKGLIKDYTLKGTGLWVDEIPAANAEIQEWLAS</sequence>
<comment type="caution">
    <text evidence="1">The sequence shown here is derived from an EMBL/GenBank/DDBJ whole genome shotgun (WGS) entry which is preliminary data.</text>
</comment>
<organism evidence="1 2">
    <name type="scientific">candidate division WWE3 bacterium GW2011_GWB1_41_6</name>
    <dbReference type="NCBI Taxonomy" id="1619112"/>
    <lineage>
        <taxon>Bacteria</taxon>
        <taxon>Katanobacteria</taxon>
    </lineage>
</organism>
<proteinExistence type="predicted"/>
<gene>
    <name evidence="1" type="ORF">UU72_C0014G0021</name>
</gene>
<accession>A0A0G0WVF6</accession>
<reference evidence="1 2" key="1">
    <citation type="journal article" date="2015" name="Nature">
        <title>rRNA introns, odd ribosomes, and small enigmatic genomes across a large radiation of phyla.</title>
        <authorList>
            <person name="Brown C.T."/>
            <person name="Hug L.A."/>
            <person name="Thomas B.C."/>
            <person name="Sharon I."/>
            <person name="Castelle C.J."/>
            <person name="Singh A."/>
            <person name="Wilkins M.J."/>
            <person name="Williams K.H."/>
            <person name="Banfield J.F."/>
        </authorList>
    </citation>
    <scope>NUCLEOTIDE SEQUENCE [LARGE SCALE GENOMIC DNA]</scope>
</reference>
<protein>
    <submittedName>
        <fullName evidence="1">Uncharacterized protein</fullName>
    </submittedName>
</protein>
<evidence type="ECO:0000313" key="1">
    <source>
        <dbReference type="EMBL" id="KKS16705.1"/>
    </source>
</evidence>
<dbReference type="AlphaFoldDB" id="A0A0G0WVF6"/>
<evidence type="ECO:0000313" key="2">
    <source>
        <dbReference type="Proteomes" id="UP000034163"/>
    </source>
</evidence>